<organism evidence="8 9">
    <name type="scientific">Pasteurella oralis</name>
    <dbReference type="NCBI Taxonomy" id="1071947"/>
    <lineage>
        <taxon>Bacteria</taxon>
        <taxon>Pseudomonadati</taxon>
        <taxon>Pseudomonadota</taxon>
        <taxon>Gammaproteobacteria</taxon>
        <taxon>Pasteurellales</taxon>
        <taxon>Pasteurellaceae</taxon>
        <taxon>Pasteurella</taxon>
    </lineage>
</organism>
<evidence type="ECO:0000256" key="1">
    <source>
        <dbReference type="ARBA" id="ARBA00006594"/>
    </source>
</evidence>
<dbReference type="Gene3D" id="3.40.50.150">
    <property type="entry name" value="Vaccinia Virus protein VP39"/>
    <property type="match status" value="1"/>
</dbReference>
<keyword evidence="9" id="KW-1185">Reference proteome</keyword>
<dbReference type="InterPro" id="IPR002941">
    <property type="entry name" value="DNA_methylase_N4/N6"/>
</dbReference>
<comment type="catalytic activity">
    <reaction evidence="6">
        <text>a 2'-deoxyadenosine in DNA + S-adenosyl-L-methionine = an N(6)-methyl-2'-deoxyadenosine in DNA + S-adenosyl-L-homocysteine + H(+)</text>
        <dbReference type="Rhea" id="RHEA:15197"/>
        <dbReference type="Rhea" id="RHEA-COMP:12418"/>
        <dbReference type="Rhea" id="RHEA-COMP:12419"/>
        <dbReference type="ChEBI" id="CHEBI:15378"/>
        <dbReference type="ChEBI" id="CHEBI:57856"/>
        <dbReference type="ChEBI" id="CHEBI:59789"/>
        <dbReference type="ChEBI" id="CHEBI:90615"/>
        <dbReference type="ChEBI" id="CHEBI:90616"/>
        <dbReference type="EC" id="2.1.1.72"/>
    </reaction>
</comment>
<feature type="non-terminal residue" evidence="8">
    <location>
        <position position="1"/>
    </location>
</feature>
<dbReference type="PRINTS" id="PR00506">
    <property type="entry name" value="D21N6MTFRASE"/>
</dbReference>
<dbReference type="EC" id="2.1.1.72" evidence="2"/>
<evidence type="ECO:0000313" key="8">
    <source>
        <dbReference type="EMBL" id="MFD1805973.1"/>
    </source>
</evidence>
<evidence type="ECO:0000256" key="6">
    <source>
        <dbReference type="ARBA" id="ARBA00047942"/>
    </source>
</evidence>
<dbReference type="InterPro" id="IPR029063">
    <property type="entry name" value="SAM-dependent_MTases_sf"/>
</dbReference>
<dbReference type="SUPFAM" id="SSF53335">
    <property type="entry name" value="S-adenosyl-L-methionine-dependent methyltransferases"/>
    <property type="match status" value="1"/>
</dbReference>
<dbReference type="InterPro" id="IPR002295">
    <property type="entry name" value="N4/N6-MTase_EcoPI_Mod-like"/>
</dbReference>
<dbReference type="RefSeq" id="WP_379097492.1">
    <property type="nucleotide sequence ID" value="NZ_JBHUFP010000007.1"/>
</dbReference>
<sequence>FLIEGDNLHSLKLLEKTHRSQIDLIYIDPPYNTGNKDFIYDDHIVDKTDGYSHSKWLSFMNKRLAVAKNLLSPQGVIFISIDDNEQAQLKLLCDEIFGEQNFLAQIVWERAYSPVNLKKHFSESHDFILVYAKNKELTISNKLKRSEEANNRYKNPDNDPRGVWKTSDLSVGPAVESNIYPITTPTGKIVYPPQGRSWVYSQERFYEMLEDKRIWFGSKNNSIPQTKRFLSEVNQSVVPMTIWKYSEVDHSQTATKELKEIFGGQALFTYPKPVKLIKQCISLYSQSNSIILDFFAGSGTTGHAVAQLNKEDGGNRTYILCTNNENNICEEVTYQRLKNIQMDLPHNLKYLKTDFIQKFAENDRTLRNQLLPYIRPLIELDFGCEIDHQTVFLLESEEQLAEILTENITEKSTLFITSDILFSRRQNALVAAKKIRVIEIPEYYFRQELVEMGEL</sequence>
<dbReference type="GO" id="GO:0008168">
    <property type="term" value="F:methyltransferase activity"/>
    <property type="evidence" value="ECO:0007669"/>
    <property type="project" value="UniProtKB-KW"/>
</dbReference>
<gene>
    <name evidence="8" type="ORF">ACFSAV_06230</name>
</gene>
<dbReference type="Pfam" id="PF01555">
    <property type="entry name" value="N6_N4_Mtase"/>
    <property type="match status" value="1"/>
</dbReference>
<dbReference type="PROSITE" id="PS00092">
    <property type="entry name" value="N6_MTASE"/>
    <property type="match status" value="1"/>
</dbReference>
<protein>
    <recommendedName>
        <fullName evidence="2">site-specific DNA-methyltransferase (adenine-specific)</fullName>
        <ecNumber evidence="2">2.1.1.72</ecNumber>
    </recommendedName>
</protein>
<dbReference type="Proteomes" id="UP001597420">
    <property type="component" value="Unassembled WGS sequence"/>
</dbReference>
<accession>A0ABW4NTL4</accession>
<name>A0ABW4NTL4_9PAST</name>
<feature type="domain" description="DNA methylase N-4/N-6" evidence="7">
    <location>
        <begin position="22"/>
        <end position="324"/>
    </location>
</feature>
<comment type="caution">
    <text evidence="8">The sequence shown here is derived from an EMBL/GenBank/DDBJ whole genome shotgun (WGS) entry which is preliminary data.</text>
</comment>
<reference evidence="9" key="1">
    <citation type="journal article" date="2019" name="Int. J. Syst. Evol. Microbiol.">
        <title>The Global Catalogue of Microorganisms (GCM) 10K type strain sequencing project: providing services to taxonomists for standard genome sequencing and annotation.</title>
        <authorList>
            <consortium name="The Broad Institute Genomics Platform"/>
            <consortium name="The Broad Institute Genome Sequencing Center for Infectious Disease"/>
            <person name="Wu L."/>
            <person name="Ma J."/>
        </authorList>
    </citation>
    <scope>NUCLEOTIDE SEQUENCE [LARGE SCALE GENOMIC DNA]</scope>
    <source>
        <strain evidence="9">CCM 7950</strain>
    </source>
</reference>
<keyword evidence="4 8" id="KW-0808">Transferase</keyword>
<dbReference type="InterPro" id="IPR002052">
    <property type="entry name" value="DNA_methylase_N6_adenine_CS"/>
</dbReference>
<comment type="similarity">
    <text evidence="1">Belongs to the N(4)/N(6)-methyltransferase family.</text>
</comment>
<keyword evidence="3 8" id="KW-0489">Methyltransferase</keyword>
<keyword evidence="5" id="KW-0949">S-adenosyl-L-methionine</keyword>
<dbReference type="EMBL" id="JBHUFP010000007">
    <property type="protein sequence ID" value="MFD1805973.1"/>
    <property type="molecule type" value="Genomic_DNA"/>
</dbReference>
<evidence type="ECO:0000256" key="2">
    <source>
        <dbReference type="ARBA" id="ARBA00011900"/>
    </source>
</evidence>
<evidence type="ECO:0000259" key="7">
    <source>
        <dbReference type="Pfam" id="PF01555"/>
    </source>
</evidence>
<evidence type="ECO:0000256" key="5">
    <source>
        <dbReference type="ARBA" id="ARBA00022691"/>
    </source>
</evidence>
<evidence type="ECO:0000256" key="4">
    <source>
        <dbReference type="ARBA" id="ARBA00022679"/>
    </source>
</evidence>
<dbReference type="GO" id="GO:0032259">
    <property type="term" value="P:methylation"/>
    <property type="evidence" value="ECO:0007669"/>
    <property type="project" value="UniProtKB-KW"/>
</dbReference>
<evidence type="ECO:0000256" key="3">
    <source>
        <dbReference type="ARBA" id="ARBA00022603"/>
    </source>
</evidence>
<proteinExistence type="inferred from homology"/>
<evidence type="ECO:0000313" key="9">
    <source>
        <dbReference type="Proteomes" id="UP001597420"/>
    </source>
</evidence>